<accession>A0ABT7FBT3</accession>
<evidence type="ECO:0000313" key="3">
    <source>
        <dbReference type="Proteomes" id="UP001227126"/>
    </source>
</evidence>
<feature type="transmembrane region" description="Helical" evidence="1">
    <location>
        <begin position="7"/>
        <end position="26"/>
    </location>
</feature>
<feature type="transmembrane region" description="Helical" evidence="1">
    <location>
        <begin position="224"/>
        <end position="242"/>
    </location>
</feature>
<dbReference type="EMBL" id="JASNJE010000005">
    <property type="protein sequence ID" value="MDK3072559.1"/>
    <property type="molecule type" value="Genomic_DNA"/>
</dbReference>
<protein>
    <submittedName>
        <fullName evidence="2">DUF2182 domain-containing protein</fullName>
    </submittedName>
</protein>
<keyword evidence="1" id="KW-0812">Transmembrane</keyword>
<name>A0ABT7FBT3_9RHOB</name>
<evidence type="ECO:0000256" key="1">
    <source>
        <dbReference type="SAM" id="Phobius"/>
    </source>
</evidence>
<dbReference type="Pfam" id="PF09948">
    <property type="entry name" value="PpoB2"/>
    <property type="match status" value="1"/>
</dbReference>
<dbReference type="RefSeq" id="WP_284484717.1">
    <property type="nucleotide sequence ID" value="NZ_JASNJE010000005.1"/>
</dbReference>
<keyword evidence="3" id="KW-1185">Reference proteome</keyword>
<feature type="transmembrane region" description="Helical" evidence="1">
    <location>
        <begin position="46"/>
        <end position="73"/>
    </location>
</feature>
<dbReference type="InterPro" id="IPR018688">
    <property type="entry name" value="PpoB2-like"/>
</dbReference>
<keyword evidence="1" id="KW-1133">Transmembrane helix</keyword>
<feature type="transmembrane region" description="Helical" evidence="1">
    <location>
        <begin position="133"/>
        <end position="150"/>
    </location>
</feature>
<sequence>MLNRAELVVGLGLAMAASWAFVAWMTTDMSHPFIRLMMPFSSSWSLATVGAVFLMWSAMMVAMMLPSAAPMILTFDAAERRRAGLDGLTGRTLVFLAAYLTIWVVFSALATAAQWGLQTANLLTPMIVSKSDWLTAGLLVLAGLYQWSPLKQACLRSCRTPMGFMMTEWREGLGGAWRMGLKHGLYCTGCCWALMLLLFVAGAMNPGWIVFLTVLVALEKWPRVPLWSSYALGSVLIVGGLVQAL</sequence>
<evidence type="ECO:0000313" key="2">
    <source>
        <dbReference type="EMBL" id="MDK3072559.1"/>
    </source>
</evidence>
<organism evidence="2 3">
    <name type="scientific">Sedimentitalea xiamensis</name>
    <dbReference type="NCBI Taxonomy" id="3050037"/>
    <lineage>
        <taxon>Bacteria</taxon>
        <taxon>Pseudomonadati</taxon>
        <taxon>Pseudomonadota</taxon>
        <taxon>Alphaproteobacteria</taxon>
        <taxon>Rhodobacterales</taxon>
        <taxon>Paracoccaceae</taxon>
        <taxon>Sedimentitalea</taxon>
    </lineage>
</organism>
<feature type="transmembrane region" description="Helical" evidence="1">
    <location>
        <begin position="93"/>
        <end position="113"/>
    </location>
</feature>
<feature type="transmembrane region" description="Helical" evidence="1">
    <location>
        <begin position="185"/>
        <end position="218"/>
    </location>
</feature>
<keyword evidence="1" id="KW-0472">Membrane</keyword>
<dbReference type="Proteomes" id="UP001227126">
    <property type="component" value="Unassembled WGS sequence"/>
</dbReference>
<proteinExistence type="predicted"/>
<reference evidence="2 3" key="1">
    <citation type="submission" date="2023-05" db="EMBL/GenBank/DDBJ databases">
        <title>Sedimentitalea sp. nov. JM2-8.</title>
        <authorList>
            <person name="Huang J."/>
        </authorList>
    </citation>
    <scope>NUCLEOTIDE SEQUENCE [LARGE SCALE GENOMIC DNA]</scope>
    <source>
        <strain evidence="2 3">JM2-8</strain>
    </source>
</reference>
<gene>
    <name evidence="2" type="ORF">QO034_05495</name>
</gene>
<comment type="caution">
    <text evidence="2">The sequence shown here is derived from an EMBL/GenBank/DDBJ whole genome shotgun (WGS) entry which is preliminary data.</text>
</comment>